<dbReference type="InterPro" id="IPR006372">
    <property type="entry name" value="Chl_synth"/>
</dbReference>
<evidence type="ECO:0000313" key="9">
    <source>
        <dbReference type="Proteomes" id="UP000199412"/>
    </source>
</evidence>
<organism evidence="8 9">
    <name type="scientific">Rhodospira trueperi</name>
    <dbReference type="NCBI Taxonomy" id="69960"/>
    <lineage>
        <taxon>Bacteria</taxon>
        <taxon>Pseudomonadati</taxon>
        <taxon>Pseudomonadota</taxon>
        <taxon>Alphaproteobacteria</taxon>
        <taxon>Rhodospirillales</taxon>
        <taxon>Rhodospirillaceae</taxon>
        <taxon>Rhodospira</taxon>
    </lineage>
</organism>
<dbReference type="CDD" id="cd13958">
    <property type="entry name" value="PT_UbiA_chlorophyll"/>
    <property type="match status" value="1"/>
</dbReference>
<dbReference type="GO" id="GO:0016765">
    <property type="term" value="F:transferase activity, transferring alkyl or aryl (other than methyl) groups"/>
    <property type="evidence" value="ECO:0007669"/>
    <property type="project" value="InterPro"/>
</dbReference>
<proteinExistence type="predicted"/>
<reference evidence="8 9" key="1">
    <citation type="submission" date="2016-10" db="EMBL/GenBank/DDBJ databases">
        <authorList>
            <person name="de Groot N.N."/>
        </authorList>
    </citation>
    <scope>NUCLEOTIDE SEQUENCE [LARGE SCALE GENOMIC DNA]</scope>
    <source>
        <strain evidence="8 9">ATCC 700224</strain>
    </source>
</reference>
<dbReference type="EMBL" id="FNAP01000003">
    <property type="protein sequence ID" value="SDE07192.1"/>
    <property type="molecule type" value="Genomic_DNA"/>
</dbReference>
<feature type="transmembrane region" description="Helical" evidence="7">
    <location>
        <begin position="12"/>
        <end position="35"/>
    </location>
</feature>
<dbReference type="AlphaFoldDB" id="A0A1G6ZX84"/>
<sequence length="300" mass="32182">MSPAMQRIQPAALLEVLHPITWFAPMWAFTCGVVSSGQPFLSNALFILGGIILAGPLVCATSQVVNDWYDRHVDAINEPNRPIPSGRIPGAWGLIIAIAMTLLSLAWAWMLGTWVFWAAVFGVALAWAYSMPPIRLKLNGWWGNGAVGLCYESLPWFTGAAVMVGGLPHPAIIALALLYGAGAHGIMTLNDFKAIEGDTKLGVRTLPVQLGAERAARVSCWVMAVPQAVVIAILLGMGHPWHALFVGVLLAVQGLLMIRFLKDPVKHALWYSGIGVPFYVSGMMISAFALRFDAGVAGLS</sequence>
<dbReference type="InterPro" id="IPR044878">
    <property type="entry name" value="UbiA_sf"/>
</dbReference>
<feature type="transmembrane region" description="Helical" evidence="7">
    <location>
        <begin position="90"/>
        <end position="108"/>
    </location>
</feature>
<dbReference type="GO" id="GO:0015995">
    <property type="term" value="P:chlorophyll biosynthetic process"/>
    <property type="evidence" value="ECO:0007669"/>
    <property type="project" value="UniProtKB-KW"/>
</dbReference>
<feature type="transmembrane region" description="Helical" evidence="7">
    <location>
        <begin position="243"/>
        <end position="261"/>
    </location>
</feature>
<evidence type="ECO:0000256" key="3">
    <source>
        <dbReference type="ARBA" id="ARBA00022692"/>
    </source>
</evidence>
<dbReference type="PANTHER" id="PTHR42723">
    <property type="entry name" value="CHLOROPHYLL SYNTHASE"/>
    <property type="match status" value="1"/>
</dbReference>
<evidence type="ECO:0000313" key="8">
    <source>
        <dbReference type="EMBL" id="SDE07192.1"/>
    </source>
</evidence>
<keyword evidence="5 7" id="KW-0472">Membrane</keyword>
<feature type="transmembrane region" description="Helical" evidence="7">
    <location>
        <begin position="47"/>
        <end position="69"/>
    </location>
</feature>
<keyword evidence="9" id="KW-1185">Reference proteome</keyword>
<evidence type="ECO:0000256" key="4">
    <source>
        <dbReference type="ARBA" id="ARBA00022989"/>
    </source>
</evidence>
<name>A0A1G6ZX84_9PROT</name>
<dbReference type="Pfam" id="PF01040">
    <property type="entry name" value="UbiA"/>
    <property type="match status" value="1"/>
</dbReference>
<dbReference type="GO" id="GO:0016020">
    <property type="term" value="C:membrane"/>
    <property type="evidence" value="ECO:0007669"/>
    <property type="project" value="UniProtKB-SubCell"/>
</dbReference>
<dbReference type="PANTHER" id="PTHR42723:SF1">
    <property type="entry name" value="CHLOROPHYLL SYNTHASE, CHLOROPLASTIC"/>
    <property type="match status" value="1"/>
</dbReference>
<dbReference type="InterPro" id="IPR000537">
    <property type="entry name" value="UbiA_prenyltransferase"/>
</dbReference>
<keyword evidence="4 7" id="KW-1133">Transmembrane helix</keyword>
<feature type="transmembrane region" description="Helical" evidence="7">
    <location>
        <begin position="268"/>
        <end position="290"/>
    </location>
</feature>
<keyword evidence="3 7" id="KW-0812">Transmembrane</keyword>
<evidence type="ECO:0000256" key="6">
    <source>
        <dbReference type="ARBA" id="ARBA00023171"/>
    </source>
</evidence>
<dbReference type="NCBIfam" id="TIGR01476">
    <property type="entry name" value="chlor_syn_BchG"/>
    <property type="match status" value="1"/>
</dbReference>
<gene>
    <name evidence="8" type="ORF">SAMN05421720_10382</name>
</gene>
<dbReference type="Gene3D" id="1.10.357.140">
    <property type="entry name" value="UbiA prenyltransferase"/>
    <property type="match status" value="1"/>
</dbReference>
<evidence type="ECO:0000256" key="2">
    <source>
        <dbReference type="ARBA" id="ARBA00022475"/>
    </source>
</evidence>
<dbReference type="Proteomes" id="UP000199412">
    <property type="component" value="Unassembled WGS sequence"/>
</dbReference>
<evidence type="ECO:0000256" key="5">
    <source>
        <dbReference type="ARBA" id="ARBA00023136"/>
    </source>
</evidence>
<dbReference type="NCBIfam" id="NF005742">
    <property type="entry name" value="PRK07566.1"/>
    <property type="match status" value="1"/>
</dbReference>
<keyword evidence="6" id="KW-0149">Chlorophyll biosynthesis</keyword>
<evidence type="ECO:0000256" key="7">
    <source>
        <dbReference type="SAM" id="Phobius"/>
    </source>
</evidence>
<feature type="transmembrane region" description="Helical" evidence="7">
    <location>
        <begin position="218"/>
        <end position="237"/>
    </location>
</feature>
<dbReference type="InterPro" id="IPR050475">
    <property type="entry name" value="Prenyltransferase_related"/>
</dbReference>
<protein>
    <submittedName>
        <fullName evidence="8">Chlorophyll synthase</fullName>
    </submittedName>
</protein>
<feature type="transmembrane region" description="Helical" evidence="7">
    <location>
        <begin position="114"/>
        <end position="131"/>
    </location>
</feature>
<comment type="subcellular location">
    <subcellularLocation>
        <location evidence="1">Membrane</location>
        <topology evidence="1">Multi-pass membrane protein</topology>
    </subcellularLocation>
</comment>
<dbReference type="STRING" id="69960.SAMN05421720_10382"/>
<accession>A0A1G6ZX84</accession>
<evidence type="ECO:0000256" key="1">
    <source>
        <dbReference type="ARBA" id="ARBA00004141"/>
    </source>
</evidence>
<keyword evidence="2" id="KW-1003">Cell membrane</keyword>